<evidence type="ECO:0000256" key="1">
    <source>
        <dbReference type="SAM" id="MobiDB-lite"/>
    </source>
</evidence>
<protein>
    <recommendedName>
        <fullName evidence="4">DUF3194 domain-containing protein</fullName>
    </recommendedName>
</protein>
<reference evidence="2 3" key="1">
    <citation type="journal article" date="2019" name="Int. J. Syst. Evol. Microbiol.">
        <title>The Global Catalogue of Microorganisms (GCM) 10K type strain sequencing project: providing services to taxonomists for standard genome sequencing and annotation.</title>
        <authorList>
            <consortium name="The Broad Institute Genomics Platform"/>
            <consortium name="The Broad Institute Genome Sequencing Center for Infectious Disease"/>
            <person name="Wu L."/>
            <person name="Ma J."/>
        </authorList>
    </citation>
    <scope>NUCLEOTIDE SEQUENCE [LARGE SCALE GENOMIC DNA]</scope>
    <source>
        <strain evidence="2 3">CGMCC 1.12125</strain>
    </source>
</reference>
<dbReference type="AlphaFoldDB" id="A0ABD6CGY3"/>
<evidence type="ECO:0000313" key="3">
    <source>
        <dbReference type="Proteomes" id="UP001597119"/>
    </source>
</evidence>
<dbReference type="RefSeq" id="WP_247381037.1">
    <property type="nucleotide sequence ID" value="NZ_JALLGV010000009.1"/>
</dbReference>
<proteinExistence type="predicted"/>
<accession>A0ABD6CGY3</accession>
<dbReference type="EMBL" id="JBHUDJ010000015">
    <property type="protein sequence ID" value="MFD1589475.1"/>
    <property type="molecule type" value="Genomic_DNA"/>
</dbReference>
<feature type="region of interest" description="Disordered" evidence="1">
    <location>
        <begin position="1"/>
        <end position="22"/>
    </location>
</feature>
<name>A0ABD6CGY3_9EURY</name>
<comment type="caution">
    <text evidence="2">The sequence shown here is derived from an EMBL/GenBank/DDBJ whole genome shotgun (WGS) entry which is preliminary data.</text>
</comment>
<keyword evidence="3" id="KW-1185">Reference proteome</keyword>
<evidence type="ECO:0008006" key="4">
    <source>
        <dbReference type="Google" id="ProtNLM"/>
    </source>
</evidence>
<gene>
    <name evidence="2" type="ORF">ACFR9U_21065</name>
</gene>
<dbReference type="Proteomes" id="UP001597119">
    <property type="component" value="Unassembled WGS sequence"/>
</dbReference>
<sequence length="115" mass="12303">MTNSSEESTADAGESFTDPEFATMPLEISVDEAIDEVHDAVKGLHGTPTPVGIKVRTTDGMLVAVVRESEHEDDAVSSRLSYRIEPASELATRKAQKIATALERFTTPAETVPSG</sequence>
<evidence type="ECO:0000313" key="2">
    <source>
        <dbReference type="EMBL" id="MFD1589475.1"/>
    </source>
</evidence>
<organism evidence="2 3">
    <name type="scientific">Halorientalis brevis</name>
    <dbReference type="NCBI Taxonomy" id="1126241"/>
    <lineage>
        <taxon>Archaea</taxon>
        <taxon>Methanobacteriati</taxon>
        <taxon>Methanobacteriota</taxon>
        <taxon>Stenosarchaea group</taxon>
        <taxon>Halobacteria</taxon>
        <taxon>Halobacteriales</taxon>
        <taxon>Haloarculaceae</taxon>
        <taxon>Halorientalis</taxon>
    </lineage>
</organism>